<feature type="compositionally biased region" description="Low complexity" evidence="1">
    <location>
        <begin position="96"/>
        <end position="111"/>
    </location>
</feature>
<dbReference type="Pfam" id="PF06292">
    <property type="entry name" value="MUN"/>
    <property type="match status" value="1"/>
</dbReference>
<dbReference type="Gene3D" id="1.10.357.50">
    <property type="match status" value="1"/>
</dbReference>
<reference evidence="5" key="1">
    <citation type="submission" date="2020-05" db="EMBL/GenBank/DDBJ databases">
        <title>Phylogenomic resolution of chytrid fungi.</title>
        <authorList>
            <person name="Stajich J.E."/>
            <person name="Amses K."/>
            <person name="Simmons R."/>
            <person name="Seto K."/>
            <person name="Myers J."/>
            <person name="Bonds A."/>
            <person name="Quandt C.A."/>
            <person name="Barry K."/>
            <person name="Liu P."/>
            <person name="Grigoriev I."/>
            <person name="Longcore J.E."/>
            <person name="James T.Y."/>
        </authorList>
    </citation>
    <scope>NUCLEOTIDE SEQUENCE</scope>
    <source>
        <strain evidence="5">JEL0318</strain>
    </source>
</reference>
<dbReference type="EMBL" id="JADGJD010000709">
    <property type="protein sequence ID" value="KAJ3048981.1"/>
    <property type="molecule type" value="Genomic_DNA"/>
</dbReference>
<dbReference type="PROSITE" id="PS51259">
    <property type="entry name" value="MHD2"/>
    <property type="match status" value="1"/>
</dbReference>
<dbReference type="InterPro" id="IPR014772">
    <property type="entry name" value="Munc13_dom-2"/>
</dbReference>
<organism evidence="5 6">
    <name type="scientific">Rhizophlyctis rosea</name>
    <dbReference type="NCBI Taxonomy" id="64517"/>
    <lineage>
        <taxon>Eukaryota</taxon>
        <taxon>Fungi</taxon>
        <taxon>Fungi incertae sedis</taxon>
        <taxon>Chytridiomycota</taxon>
        <taxon>Chytridiomycota incertae sedis</taxon>
        <taxon>Chytridiomycetes</taxon>
        <taxon>Rhizophlyctidales</taxon>
        <taxon>Rhizophlyctidaceae</taxon>
        <taxon>Rhizophlyctis</taxon>
    </lineage>
</organism>
<dbReference type="Pfam" id="PF00168">
    <property type="entry name" value="C2"/>
    <property type="match status" value="3"/>
</dbReference>
<dbReference type="PROSITE" id="PS50004">
    <property type="entry name" value="C2"/>
    <property type="match status" value="2"/>
</dbReference>
<keyword evidence="6" id="KW-1185">Reference proteome</keyword>
<evidence type="ECO:0000259" key="3">
    <source>
        <dbReference type="PROSITE" id="PS51258"/>
    </source>
</evidence>
<dbReference type="Gene3D" id="2.60.40.150">
    <property type="entry name" value="C2 domain"/>
    <property type="match status" value="2"/>
</dbReference>
<sequence length="1602" mass="179611">MGHTKRSADETPTLRGAAAAPPPLSSRAPPVSRLANGSAEGLPVRSATVSAKRYVSEDDTSRAEALQSSTTLGRSPRRGGDGPTLAPPPASAVPRSLASTPTVPSTSPSAAGFNFDDMLKDLDTFGGPADSPATLTRTRSPADFSSGSSPSAPKSALSLAAAPPPVSSKAAAPPLSSKATPSPTAYVPAGSAHKKTASTYDKMSEDIDQLLNSSLKTASTANYKETLAARRAAEEVERKAKEDRDRRERERLERERAETRERLENERLEKERVEKEKERAATEKREAEERAERERLDKERVEWERKERERKAMEEQERAELEALERERAEAAEKERLAMEAELLEKDKKEAERRELERKETERQRREAERREAERREADRREAEMVAAERERMMQADRERRMAQAANAEPSGDAPIDESIIVPDFIEGIMQVLQSDQTPTPTPEDFTSSDGYAMWQQTMGMSLQNVLCELLQARYIDGPERRRREEASSRRRRDDPREVKGAGSNTAVKVFFKVVQAKGLLVKDGRTRDPYVRIAYGDNPDPDDEKRKNQSVFNTEVVKGTTNPTFNQHLNITATNLTDKIVVAVYDRLKDGQFLGKIRLSFGELITASAKEGYCGRWYKLEGRGDKKDKYVGGEVLIEFQIDQNDALVPQQTSSSRHSDPGQLLQQQLMNCRISFKSLYITLLRACLSMDQMVLAQQFHPQPIPDATSEILSAETKALLAVLGRLWTVGEAFRVIAYLGLLFEKYKAYEVPTNSLLNAYETLYENMKKKPDWLSSYERPDLVDLLEQMHEYYRTQVTKYKEFYPKNMPRGALETTILMLRMIHKNPIYRDAHPEVPESFREELKGVMTDACIARYHKLAELTSPFDETDTEGVMEGVEKLAEMLSDEIEADNKYFMKPFARELDIVRLTAETYLKYFVLTLENHTETIASDQAVRTASKTVFALYKRLRVMDERYAKLVPGLKRLSVNAGFNVERWFAPFVHKWLEHLGEKTLEWVTNAVKADGFEPVVPPGEGGDNVLHHSSSIADLFSAVYQELDFIADLGWSNPVQNALFLQAFARTVNKAIEQYCDAIALGELKVEQGQGTNWRELLGNKAGLGPKDIGNESCVKLCNIQYAMGKLDDMYALMNVAALSRTIQNHRATMAPPRRTAASSSSASDDGDTVSGAFKIQMLYAENLKPCNKNGLANPYVVVRVPEGTVVPQDTAADQLTAFRLPLLASRTSTATGSSGSSGTLGRRSSSSSGSAPGPTTLAGQSCEMARSRAISDSINPTWDETFQIILPPVSKLEVAVLSKNLLTADEVAGKSTVEFKGKLKRKLGDHQVHDVYVELEPQGRLLLRVTLEGKEEDVDFWFRRSKERLGRLRDDFVRALTSRIHPYVREVIGKALKDQEAAPLPSKGFFSSLTTTAVLSDRTANGVSIEERIGAGEADAALAPLTDYLNKNLATLCQILSMRMAQELIRRIWTEVLAIVDNALVPPLYGPIERDRRVLNRRQVSMAEWTVRIMREFFHADGADLGLPVRVLESRKYGEILSLLEAYLVTDVMKLRREYELGLLAGRDKEYLLKLVRVRTEKGEEDVGKREEGRKWVEQQLVKRKEVSRKN</sequence>
<feature type="region of interest" description="Disordered" evidence="1">
    <location>
        <begin position="1222"/>
        <end position="1257"/>
    </location>
</feature>
<dbReference type="InterPro" id="IPR010439">
    <property type="entry name" value="MUN_dom"/>
</dbReference>
<dbReference type="Gene3D" id="1.20.58.1100">
    <property type="match status" value="1"/>
</dbReference>
<feature type="domain" description="C2" evidence="2">
    <location>
        <begin position="491"/>
        <end position="619"/>
    </location>
</feature>
<proteinExistence type="predicted"/>
<evidence type="ECO:0000256" key="1">
    <source>
        <dbReference type="SAM" id="MobiDB-lite"/>
    </source>
</evidence>
<evidence type="ECO:0000313" key="6">
    <source>
        <dbReference type="Proteomes" id="UP001212841"/>
    </source>
</evidence>
<dbReference type="SUPFAM" id="SSF49562">
    <property type="entry name" value="C2 domain (Calcium/lipid-binding domain, CaLB)"/>
    <property type="match status" value="2"/>
</dbReference>
<feature type="region of interest" description="Disordered" evidence="1">
    <location>
        <begin position="1141"/>
        <end position="1162"/>
    </location>
</feature>
<gene>
    <name evidence="5" type="ORF">HK097_010007</name>
</gene>
<feature type="region of interest" description="Disordered" evidence="1">
    <location>
        <begin position="1"/>
        <end position="200"/>
    </location>
</feature>
<protein>
    <submittedName>
        <fullName evidence="5">Uncharacterized protein</fullName>
    </submittedName>
</protein>
<feature type="domain" description="C2" evidence="2">
    <location>
        <begin position="1149"/>
        <end position="1327"/>
    </location>
</feature>
<evidence type="ECO:0000259" key="2">
    <source>
        <dbReference type="PROSITE" id="PS50004"/>
    </source>
</evidence>
<comment type="caution">
    <text evidence="5">The sequence shown here is derived from an EMBL/GenBank/DDBJ whole genome shotgun (WGS) entry which is preliminary data.</text>
</comment>
<dbReference type="PANTHER" id="PTHR47263:SF1">
    <property type="entry name" value="C2 DOMAIN PROTEIN (AFU_ORTHOLOGUE AFUA_7G02350)"/>
    <property type="match status" value="1"/>
</dbReference>
<dbReference type="Proteomes" id="UP001212841">
    <property type="component" value="Unassembled WGS sequence"/>
</dbReference>
<feature type="compositionally biased region" description="Basic and acidic residues" evidence="1">
    <location>
        <begin position="480"/>
        <end position="500"/>
    </location>
</feature>
<feature type="domain" description="MHD1" evidence="3">
    <location>
        <begin position="943"/>
        <end position="1073"/>
    </location>
</feature>
<dbReference type="CDD" id="cd00030">
    <property type="entry name" value="C2"/>
    <property type="match status" value="1"/>
</dbReference>
<feature type="compositionally biased region" description="Low complexity" evidence="1">
    <location>
        <begin position="141"/>
        <end position="183"/>
    </location>
</feature>
<accession>A0AAD5X3F0</accession>
<feature type="region of interest" description="Disordered" evidence="1">
    <location>
        <begin position="214"/>
        <end position="416"/>
    </location>
</feature>
<dbReference type="InterPro" id="IPR014770">
    <property type="entry name" value="Munc13_1"/>
</dbReference>
<evidence type="ECO:0000313" key="5">
    <source>
        <dbReference type="EMBL" id="KAJ3048981.1"/>
    </source>
</evidence>
<dbReference type="SMART" id="SM00239">
    <property type="entry name" value="C2"/>
    <property type="match status" value="2"/>
</dbReference>
<feature type="compositionally biased region" description="Polar residues" evidence="1">
    <location>
        <begin position="214"/>
        <end position="223"/>
    </location>
</feature>
<dbReference type="PROSITE" id="PS51258">
    <property type="entry name" value="MHD1"/>
    <property type="match status" value="1"/>
</dbReference>
<dbReference type="InterPro" id="IPR052811">
    <property type="entry name" value="Glucose_resp_signaling"/>
</dbReference>
<feature type="compositionally biased region" description="Basic and acidic residues" evidence="1">
    <location>
        <begin position="227"/>
        <end position="402"/>
    </location>
</feature>
<dbReference type="PANTHER" id="PTHR47263">
    <property type="entry name" value="ADENYLATE CYCLASE ACTIVATION PROTEIN GIT1"/>
    <property type="match status" value="1"/>
</dbReference>
<name>A0AAD5X3F0_9FUNG</name>
<feature type="compositionally biased region" description="Low complexity" evidence="1">
    <location>
        <begin position="14"/>
        <end position="34"/>
    </location>
</feature>
<feature type="domain" description="MHD2" evidence="4">
    <location>
        <begin position="1430"/>
        <end position="1549"/>
    </location>
</feature>
<dbReference type="InterPro" id="IPR000008">
    <property type="entry name" value="C2_dom"/>
</dbReference>
<feature type="region of interest" description="Disordered" evidence="1">
    <location>
        <begin position="480"/>
        <end position="501"/>
    </location>
</feature>
<dbReference type="InterPro" id="IPR035892">
    <property type="entry name" value="C2_domain_sf"/>
</dbReference>
<evidence type="ECO:0000259" key="4">
    <source>
        <dbReference type="PROSITE" id="PS51259"/>
    </source>
</evidence>
<feature type="compositionally biased region" description="Low complexity" evidence="1">
    <location>
        <begin position="1222"/>
        <end position="1251"/>
    </location>
</feature>